<dbReference type="EMBL" id="KI913114">
    <property type="protein sequence ID" value="ETV88405.1"/>
    <property type="molecule type" value="Genomic_DNA"/>
</dbReference>
<organism evidence="2">
    <name type="scientific">Aphanomyces astaci</name>
    <name type="common">Crayfish plague agent</name>
    <dbReference type="NCBI Taxonomy" id="112090"/>
    <lineage>
        <taxon>Eukaryota</taxon>
        <taxon>Sar</taxon>
        <taxon>Stramenopiles</taxon>
        <taxon>Oomycota</taxon>
        <taxon>Saprolegniomycetes</taxon>
        <taxon>Saprolegniales</taxon>
        <taxon>Verrucalvaceae</taxon>
        <taxon>Aphanomyces</taxon>
    </lineage>
</organism>
<evidence type="ECO:0000313" key="2">
    <source>
        <dbReference type="EMBL" id="ETV88405.1"/>
    </source>
</evidence>
<protein>
    <submittedName>
        <fullName evidence="2">Uncharacterized protein</fullName>
    </submittedName>
</protein>
<proteinExistence type="predicted"/>
<accession>W4H8N4</accession>
<dbReference type="GeneID" id="20802025"/>
<sequence length="143" mass="15622">MSTSSSSGRGRRDPDPRTEFSVPQPKRVCSGVAKAVKVVDAASAIERVLDRRSSWRPIDPDTMSPKHSLQERLVNMTLMPEPATTRDADDDHRSSPRHKSSDSTASSCTESIQRRSASTLAVIHPPAIDDETEAMLRCCSSTS</sequence>
<feature type="compositionally biased region" description="Low complexity" evidence="1">
    <location>
        <begin position="102"/>
        <end position="111"/>
    </location>
</feature>
<evidence type="ECO:0000256" key="1">
    <source>
        <dbReference type="SAM" id="MobiDB-lite"/>
    </source>
</evidence>
<name>W4H8N4_APHAT</name>
<feature type="compositionally biased region" description="Basic and acidic residues" evidence="1">
    <location>
        <begin position="84"/>
        <end position="94"/>
    </location>
</feature>
<dbReference type="VEuPathDB" id="FungiDB:H257_00029"/>
<dbReference type="AlphaFoldDB" id="W4H8N4"/>
<dbReference type="RefSeq" id="XP_009820805.1">
    <property type="nucleotide sequence ID" value="XM_009822503.1"/>
</dbReference>
<feature type="region of interest" description="Disordered" evidence="1">
    <location>
        <begin position="1"/>
        <end position="26"/>
    </location>
</feature>
<dbReference type="OrthoDB" id="10314155at2759"/>
<reference evidence="2" key="1">
    <citation type="submission" date="2013-12" db="EMBL/GenBank/DDBJ databases">
        <title>The Genome Sequence of Aphanomyces astaci APO3.</title>
        <authorList>
            <consortium name="The Broad Institute Genomics Platform"/>
            <person name="Russ C."/>
            <person name="Tyler B."/>
            <person name="van West P."/>
            <person name="Dieguez-Uribeondo J."/>
            <person name="Young S.K."/>
            <person name="Zeng Q."/>
            <person name="Gargeya S."/>
            <person name="Fitzgerald M."/>
            <person name="Abouelleil A."/>
            <person name="Alvarado L."/>
            <person name="Chapman S.B."/>
            <person name="Gainer-Dewar J."/>
            <person name="Goldberg J."/>
            <person name="Griggs A."/>
            <person name="Gujja S."/>
            <person name="Hansen M."/>
            <person name="Howarth C."/>
            <person name="Imamovic A."/>
            <person name="Ireland A."/>
            <person name="Larimer J."/>
            <person name="McCowan C."/>
            <person name="Murphy C."/>
            <person name="Pearson M."/>
            <person name="Poon T.W."/>
            <person name="Priest M."/>
            <person name="Roberts A."/>
            <person name="Saif S."/>
            <person name="Shea T."/>
            <person name="Sykes S."/>
            <person name="Wortman J."/>
            <person name="Nusbaum C."/>
            <person name="Birren B."/>
        </authorList>
    </citation>
    <scope>NUCLEOTIDE SEQUENCE [LARGE SCALE GENOMIC DNA]</scope>
    <source>
        <strain evidence="2">APO3</strain>
    </source>
</reference>
<gene>
    <name evidence="2" type="ORF">H257_00029</name>
</gene>
<feature type="region of interest" description="Disordered" evidence="1">
    <location>
        <begin position="75"/>
        <end position="127"/>
    </location>
</feature>